<dbReference type="AlphaFoldDB" id="A0A913KUR2"/>
<reference evidence="1" key="1">
    <citation type="journal article" date="2012" name="PLoS Negl. Trop. Dis.">
        <title>A systematically improved high quality genome and transcriptome of the human blood fluke Schistosoma mansoni.</title>
        <authorList>
            <person name="Protasio A.V."/>
            <person name="Tsai I.J."/>
            <person name="Babbage A."/>
            <person name="Nichol S."/>
            <person name="Hunt M."/>
            <person name="Aslett M.A."/>
            <person name="De Silva N."/>
            <person name="Velarde G.S."/>
            <person name="Anderson T.J."/>
            <person name="Clark R.C."/>
            <person name="Davidson C."/>
            <person name="Dillon G.P."/>
            <person name="Holroyd N.E."/>
            <person name="LoVerde P.T."/>
            <person name="Lloyd C."/>
            <person name="McQuillan J."/>
            <person name="Oliveira G."/>
            <person name="Otto T.D."/>
            <person name="Parker-Manuel S.J."/>
            <person name="Quail M.A."/>
            <person name="Wilson R.A."/>
            <person name="Zerlotini A."/>
            <person name="Dunne D.W."/>
            <person name="Berriman M."/>
        </authorList>
    </citation>
    <scope>NUCLEOTIDE SEQUENCE [LARGE SCALE GENOMIC DNA]</scope>
    <source>
        <strain evidence="1">Puerto Rican</strain>
    </source>
</reference>
<accession>A0A913KUR2</accession>
<evidence type="ECO:0000313" key="2">
    <source>
        <dbReference type="WBParaSite" id="Smp_348270.1"/>
    </source>
</evidence>
<reference evidence="2" key="2">
    <citation type="submission" date="2022-10" db="UniProtKB">
        <authorList>
            <consortium name="WormBaseParasite"/>
        </authorList>
    </citation>
    <scope>IDENTIFICATION</scope>
    <source>
        <strain evidence="2">Puerto Rican</strain>
    </source>
</reference>
<evidence type="ECO:0000313" key="1">
    <source>
        <dbReference type="Proteomes" id="UP000008854"/>
    </source>
</evidence>
<protein>
    <submittedName>
        <fullName evidence="2">Uncharacterized protein</fullName>
    </submittedName>
</protein>
<dbReference type="Proteomes" id="UP000008854">
    <property type="component" value="Unassembled WGS sequence"/>
</dbReference>
<organism evidence="1 2">
    <name type="scientific">Schistosoma mansoni</name>
    <name type="common">Blood fluke</name>
    <dbReference type="NCBI Taxonomy" id="6183"/>
    <lineage>
        <taxon>Eukaryota</taxon>
        <taxon>Metazoa</taxon>
        <taxon>Spiralia</taxon>
        <taxon>Lophotrochozoa</taxon>
        <taxon>Platyhelminthes</taxon>
        <taxon>Trematoda</taxon>
        <taxon>Digenea</taxon>
        <taxon>Strigeidida</taxon>
        <taxon>Schistosomatoidea</taxon>
        <taxon>Schistosomatidae</taxon>
        <taxon>Schistosoma</taxon>
    </lineage>
</organism>
<sequence length="116" mass="13449">MKSEYLFSIYAKYWALSRGNVIPRSIETIFGWWKLAKAKSESVRPLVISEVAAFIVVDFVNPSLQNRLIIQDVLNMRHRVCSQTNFQETNMYICMNGMRVIVKSGDKNFLFDGILH</sequence>
<keyword evidence="1" id="KW-1185">Reference proteome</keyword>
<name>A0A913KUR2_SCHMA</name>
<proteinExistence type="predicted"/>
<dbReference type="WBParaSite" id="Smp_348270.1">
    <property type="protein sequence ID" value="Smp_348270.1"/>
    <property type="gene ID" value="Smp_348270"/>
</dbReference>